<evidence type="ECO:0000256" key="7">
    <source>
        <dbReference type="ARBA" id="ARBA00022958"/>
    </source>
</evidence>
<keyword evidence="15" id="KW-1185">Reference proteome</keyword>
<keyword evidence="11 14" id="KW-0407">Ion channel</keyword>
<dbReference type="PRINTS" id="PR00169">
    <property type="entry name" value="KCHANNEL"/>
</dbReference>
<dbReference type="PANTHER" id="PTHR11537:SF254">
    <property type="entry name" value="POTASSIUM VOLTAGE-GATED CHANNEL PROTEIN SHAB"/>
    <property type="match status" value="1"/>
</dbReference>
<feature type="domain" description="Ion transport" evidence="13">
    <location>
        <begin position="41"/>
        <end position="271"/>
    </location>
</feature>
<dbReference type="EMBL" id="CP036262">
    <property type="protein sequence ID" value="QDS94178.1"/>
    <property type="molecule type" value="Genomic_DNA"/>
</dbReference>
<keyword evidence="3" id="KW-0633">Potassium transport</keyword>
<protein>
    <submittedName>
        <fullName evidence="14">Cyclic nucleotide-gated potassium channel</fullName>
    </submittedName>
</protein>
<reference evidence="14 15" key="1">
    <citation type="submission" date="2019-02" db="EMBL/GenBank/DDBJ databases">
        <title>Deep-cultivation of Planctomycetes and their phenomic and genomic characterization uncovers novel biology.</title>
        <authorList>
            <person name="Wiegand S."/>
            <person name="Jogler M."/>
            <person name="Boedeker C."/>
            <person name="Pinto D."/>
            <person name="Vollmers J."/>
            <person name="Rivas-Marin E."/>
            <person name="Kohn T."/>
            <person name="Peeters S.H."/>
            <person name="Heuer A."/>
            <person name="Rast P."/>
            <person name="Oberbeckmann S."/>
            <person name="Bunk B."/>
            <person name="Jeske O."/>
            <person name="Meyerdierks A."/>
            <person name="Storesund J.E."/>
            <person name="Kallscheuer N."/>
            <person name="Luecker S."/>
            <person name="Lage O.M."/>
            <person name="Pohl T."/>
            <person name="Merkel B.J."/>
            <person name="Hornburger P."/>
            <person name="Mueller R.-W."/>
            <person name="Bruemmer F."/>
            <person name="Labrenz M."/>
            <person name="Spormann A.M."/>
            <person name="Op den Camp H."/>
            <person name="Overmann J."/>
            <person name="Amann R."/>
            <person name="Jetten M.S.M."/>
            <person name="Mascher T."/>
            <person name="Medema M.H."/>
            <person name="Devos D.P."/>
            <person name="Kaster A.-K."/>
            <person name="Ovreas L."/>
            <person name="Rohde M."/>
            <person name="Galperin M.Y."/>
            <person name="Jogler C."/>
        </authorList>
    </citation>
    <scope>NUCLEOTIDE SEQUENCE [LARGE SCALE GENOMIC DNA]</scope>
    <source>
        <strain evidence="14 15">FF011L</strain>
    </source>
</reference>
<dbReference type="Proteomes" id="UP000320672">
    <property type="component" value="Chromosome"/>
</dbReference>
<dbReference type="AlphaFoldDB" id="A0A517MH21"/>
<dbReference type="InterPro" id="IPR028325">
    <property type="entry name" value="VG_K_chnl"/>
</dbReference>
<evidence type="ECO:0000313" key="15">
    <source>
        <dbReference type="Proteomes" id="UP000320672"/>
    </source>
</evidence>
<evidence type="ECO:0000256" key="12">
    <source>
        <dbReference type="SAM" id="Phobius"/>
    </source>
</evidence>
<dbReference type="Gene3D" id="1.20.120.350">
    <property type="entry name" value="Voltage-gated potassium channels. Chain C"/>
    <property type="match status" value="1"/>
</dbReference>
<feature type="transmembrane region" description="Helical" evidence="12">
    <location>
        <begin position="171"/>
        <end position="192"/>
    </location>
</feature>
<comment type="subcellular location">
    <subcellularLocation>
        <location evidence="1">Membrane</location>
        <topology evidence="1">Multi-pass membrane protein</topology>
    </subcellularLocation>
</comment>
<feature type="transmembrane region" description="Helical" evidence="12">
    <location>
        <begin position="105"/>
        <end position="126"/>
    </location>
</feature>
<dbReference type="GO" id="GO:0001508">
    <property type="term" value="P:action potential"/>
    <property type="evidence" value="ECO:0007669"/>
    <property type="project" value="TreeGrafter"/>
</dbReference>
<accession>A0A517MH21</accession>
<keyword evidence="7" id="KW-0630">Potassium</keyword>
<evidence type="ECO:0000259" key="13">
    <source>
        <dbReference type="Pfam" id="PF00520"/>
    </source>
</evidence>
<evidence type="ECO:0000256" key="2">
    <source>
        <dbReference type="ARBA" id="ARBA00022448"/>
    </source>
</evidence>
<dbReference type="OrthoDB" id="9810759at2"/>
<feature type="transmembrane region" description="Helical" evidence="12">
    <location>
        <begin position="75"/>
        <end position="93"/>
    </location>
</feature>
<keyword evidence="5" id="KW-0631">Potassium channel</keyword>
<evidence type="ECO:0000256" key="8">
    <source>
        <dbReference type="ARBA" id="ARBA00022989"/>
    </source>
</evidence>
<dbReference type="InterPro" id="IPR027359">
    <property type="entry name" value="Volt_channel_dom_sf"/>
</dbReference>
<keyword evidence="2" id="KW-0813">Transport</keyword>
<feature type="transmembrane region" description="Helical" evidence="12">
    <location>
        <begin position="241"/>
        <end position="263"/>
    </location>
</feature>
<dbReference type="RefSeq" id="WP_145352202.1">
    <property type="nucleotide sequence ID" value="NZ_CP036262.1"/>
</dbReference>
<keyword evidence="10 12" id="KW-0472">Membrane</keyword>
<keyword evidence="9" id="KW-0406">Ion transport</keyword>
<evidence type="ECO:0000313" key="14">
    <source>
        <dbReference type="EMBL" id="QDS94178.1"/>
    </source>
</evidence>
<evidence type="ECO:0000256" key="9">
    <source>
        <dbReference type="ARBA" id="ARBA00023065"/>
    </source>
</evidence>
<evidence type="ECO:0000256" key="10">
    <source>
        <dbReference type="ARBA" id="ARBA00023136"/>
    </source>
</evidence>
<sequence length="319" mass="35923">MSKVKLKRRGRVAPERQRPLEPGLRQSMYDIIFGAESYWGRMFDIILLLAIVGSIAVVAFETLPSVRDDEAQVAMYLRCEIGFAILFGIEYVLRLYCTRRPLRYVFSFWGVIDLLSFLPSLLVGLGAMRQNAFVILRSVRLLRVFRIMKLWRLMSEADVLGEVIWRSRGKIVVFLSVVMVAVTISGALMYQVENSPYQKTHPDAVVDSKFDSIPQSMYWAIVTMTTVGYGDIVPETTVGKIISAALILLGYSLIIVPTGFVSAEFNETRKQIKKSADCTDAQSASRGEIGDITCPACEENVQLKRAIFCHRCGTRLPRD</sequence>
<evidence type="ECO:0000256" key="1">
    <source>
        <dbReference type="ARBA" id="ARBA00004141"/>
    </source>
</evidence>
<name>A0A517MH21_9BACT</name>
<dbReference type="SUPFAM" id="SSF81324">
    <property type="entry name" value="Voltage-gated potassium channels"/>
    <property type="match status" value="1"/>
</dbReference>
<proteinExistence type="predicted"/>
<evidence type="ECO:0000256" key="3">
    <source>
        <dbReference type="ARBA" id="ARBA00022538"/>
    </source>
</evidence>
<dbReference type="KEGG" id="rml:FF011L_29560"/>
<dbReference type="PANTHER" id="PTHR11537">
    <property type="entry name" value="VOLTAGE-GATED POTASSIUM CHANNEL"/>
    <property type="match status" value="1"/>
</dbReference>
<keyword evidence="6" id="KW-0851">Voltage-gated channel</keyword>
<keyword evidence="4 12" id="KW-0812">Transmembrane</keyword>
<dbReference type="Pfam" id="PF00520">
    <property type="entry name" value="Ion_trans"/>
    <property type="match status" value="1"/>
</dbReference>
<dbReference type="Gene3D" id="1.10.287.70">
    <property type="match status" value="1"/>
</dbReference>
<evidence type="ECO:0000256" key="11">
    <source>
        <dbReference type="ARBA" id="ARBA00023303"/>
    </source>
</evidence>
<organism evidence="14 15">
    <name type="scientific">Roseimaritima multifibrata</name>
    <dbReference type="NCBI Taxonomy" id="1930274"/>
    <lineage>
        <taxon>Bacteria</taxon>
        <taxon>Pseudomonadati</taxon>
        <taxon>Planctomycetota</taxon>
        <taxon>Planctomycetia</taxon>
        <taxon>Pirellulales</taxon>
        <taxon>Pirellulaceae</taxon>
        <taxon>Roseimaritima</taxon>
    </lineage>
</organism>
<evidence type="ECO:0000256" key="4">
    <source>
        <dbReference type="ARBA" id="ARBA00022692"/>
    </source>
</evidence>
<dbReference type="GO" id="GO:0008076">
    <property type="term" value="C:voltage-gated potassium channel complex"/>
    <property type="evidence" value="ECO:0007669"/>
    <property type="project" value="InterPro"/>
</dbReference>
<feature type="transmembrane region" description="Helical" evidence="12">
    <location>
        <begin position="45"/>
        <end position="63"/>
    </location>
</feature>
<dbReference type="GO" id="GO:0005249">
    <property type="term" value="F:voltage-gated potassium channel activity"/>
    <property type="evidence" value="ECO:0007669"/>
    <property type="project" value="InterPro"/>
</dbReference>
<dbReference type="InterPro" id="IPR005821">
    <property type="entry name" value="Ion_trans_dom"/>
</dbReference>
<gene>
    <name evidence="14" type="ORF">FF011L_29560</name>
</gene>
<evidence type="ECO:0000256" key="6">
    <source>
        <dbReference type="ARBA" id="ARBA00022882"/>
    </source>
</evidence>
<keyword evidence="8 12" id="KW-1133">Transmembrane helix</keyword>
<evidence type="ECO:0000256" key="5">
    <source>
        <dbReference type="ARBA" id="ARBA00022826"/>
    </source>
</evidence>